<gene>
    <name evidence="2" type="ORF">PISL3812_10036</name>
</gene>
<feature type="region of interest" description="Disordered" evidence="1">
    <location>
        <begin position="154"/>
        <end position="177"/>
    </location>
</feature>
<organism evidence="2 3">
    <name type="scientific">Talaromyces islandicus</name>
    <name type="common">Penicillium islandicum</name>
    <dbReference type="NCBI Taxonomy" id="28573"/>
    <lineage>
        <taxon>Eukaryota</taxon>
        <taxon>Fungi</taxon>
        <taxon>Dikarya</taxon>
        <taxon>Ascomycota</taxon>
        <taxon>Pezizomycotina</taxon>
        <taxon>Eurotiomycetes</taxon>
        <taxon>Eurotiomycetidae</taxon>
        <taxon>Eurotiales</taxon>
        <taxon>Trichocomaceae</taxon>
        <taxon>Talaromyces</taxon>
        <taxon>Talaromyces sect. Islandici</taxon>
    </lineage>
</organism>
<protein>
    <submittedName>
        <fullName evidence="2">Uncharacterized protein</fullName>
    </submittedName>
</protein>
<accession>A0A0U1MBF5</accession>
<reference evidence="2 3" key="1">
    <citation type="submission" date="2015-04" db="EMBL/GenBank/DDBJ databases">
        <authorList>
            <person name="Syromyatnikov M.Y."/>
            <person name="Popov V.N."/>
        </authorList>
    </citation>
    <scope>NUCLEOTIDE SEQUENCE [LARGE SCALE GENOMIC DNA]</scope>
    <source>
        <strain evidence="2">WF-38-12</strain>
    </source>
</reference>
<dbReference type="AlphaFoldDB" id="A0A0U1MBF5"/>
<dbReference type="EMBL" id="CVMT01000081">
    <property type="protein sequence ID" value="CRG92943.1"/>
    <property type="molecule type" value="Genomic_DNA"/>
</dbReference>
<feature type="region of interest" description="Disordered" evidence="1">
    <location>
        <begin position="1"/>
        <end position="55"/>
    </location>
</feature>
<feature type="compositionally biased region" description="Basic and acidic residues" evidence="1">
    <location>
        <begin position="20"/>
        <end position="30"/>
    </location>
</feature>
<proteinExistence type="predicted"/>
<sequence length="177" mass="18741">MLEPHDQVLGGDPDEDGERDDGRDGEEKLGHGAIPGLESYGGTEENGGHPESYPEFHFGLGNPLGSIIPLQQGTIQPIAMVIGLLPLISPYDIHDVIRRIELYRLGQLHNDSRSMHCVPGSLATIPTKQSSVPGSSSCVPRISHVPGNFAVVPGKGEPPRGNNTAVLGNRSADSGNK</sequence>
<dbReference type="Proteomes" id="UP000054383">
    <property type="component" value="Unassembled WGS sequence"/>
</dbReference>
<feature type="compositionally biased region" description="Polar residues" evidence="1">
    <location>
        <begin position="161"/>
        <end position="177"/>
    </location>
</feature>
<evidence type="ECO:0000256" key="1">
    <source>
        <dbReference type="SAM" id="MobiDB-lite"/>
    </source>
</evidence>
<evidence type="ECO:0000313" key="2">
    <source>
        <dbReference type="EMBL" id="CRG92943.1"/>
    </source>
</evidence>
<evidence type="ECO:0000313" key="3">
    <source>
        <dbReference type="Proteomes" id="UP000054383"/>
    </source>
</evidence>
<keyword evidence="3" id="KW-1185">Reference proteome</keyword>
<name>A0A0U1MBF5_TALIS</name>